<protein>
    <submittedName>
        <fullName evidence="2">Uncharacterized protein</fullName>
    </submittedName>
</protein>
<evidence type="ECO:0000313" key="2">
    <source>
        <dbReference type="WBParaSite" id="nRc.2.0.1.t37614-RA"/>
    </source>
</evidence>
<dbReference type="AlphaFoldDB" id="A0A915KI82"/>
<proteinExistence type="predicted"/>
<organism evidence="1 2">
    <name type="scientific">Romanomermis culicivorax</name>
    <name type="common">Nematode worm</name>
    <dbReference type="NCBI Taxonomy" id="13658"/>
    <lineage>
        <taxon>Eukaryota</taxon>
        <taxon>Metazoa</taxon>
        <taxon>Ecdysozoa</taxon>
        <taxon>Nematoda</taxon>
        <taxon>Enoplea</taxon>
        <taxon>Dorylaimia</taxon>
        <taxon>Mermithida</taxon>
        <taxon>Mermithoidea</taxon>
        <taxon>Mermithidae</taxon>
        <taxon>Romanomermis</taxon>
    </lineage>
</organism>
<dbReference type="Proteomes" id="UP000887565">
    <property type="component" value="Unplaced"/>
</dbReference>
<name>A0A915KI82_ROMCU</name>
<reference evidence="2" key="1">
    <citation type="submission" date="2022-11" db="UniProtKB">
        <authorList>
            <consortium name="WormBaseParasite"/>
        </authorList>
    </citation>
    <scope>IDENTIFICATION</scope>
</reference>
<accession>A0A915KI82</accession>
<keyword evidence="1" id="KW-1185">Reference proteome</keyword>
<dbReference type="WBParaSite" id="nRc.2.0.1.t37614-RA">
    <property type="protein sequence ID" value="nRc.2.0.1.t37614-RA"/>
    <property type="gene ID" value="nRc.2.0.1.g37614"/>
</dbReference>
<sequence>MPNCQELYGMLRNNESFLRTLHDLHPSFIHWFVLKHLFYGSEIANRINIINVDVGNGRGKGSMKEYNHPQEKKCAWQLSSLQQPAFGSRREIIVTKIVDFRINPDQMADTTIQIWNKANK</sequence>
<evidence type="ECO:0000313" key="1">
    <source>
        <dbReference type="Proteomes" id="UP000887565"/>
    </source>
</evidence>